<evidence type="ECO:0000256" key="3">
    <source>
        <dbReference type="ARBA" id="ARBA00023187"/>
    </source>
</evidence>
<evidence type="ECO:0000313" key="6">
    <source>
        <dbReference type="EMBL" id="KAF5784658.1"/>
    </source>
</evidence>
<proteinExistence type="predicted"/>
<keyword evidence="4" id="KW-0694">RNA-binding</keyword>
<dbReference type="SUPFAM" id="SSF54928">
    <property type="entry name" value="RNA-binding domain, RBD"/>
    <property type="match status" value="1"/>
</dbReference>
<accession>A0A9K3N367</accession>
<dbReference type="InterPro" id="IPR035979">
    <property type="entry name" value="RBD_domain_sf"/>
</dbReference>
<dbReference type="AlphaFoldDB" id="A0A9K3N367"/>
<sequence>MGEASLGLTKFFVTNLPERCSSQDIGDFFSVFGEVVGVYVARKKDKKGNKFGFVSVKDVKDVSELEGRMKGAKMGTSKLFVNIAKFAVENSGYSAQSSARKAQTKPPEHVDKNVFNYRDRRSYRDVVGKNKVTGDSDKEFGGHSGGGVGSVMAVEKMVVVPDRTSAFKELYGSAVIGRLVDLETLVDFDKLLRIAKVAINRIQYLGGLSIIISFHDSAAANKFLDSHGIWGPWFSKLEAWGGQSLPMERVAWLSLHGIPLQLLEPDVLMQVGVPY</sequence>
<evidence type="ECO:0000259" key="5">
    <source>
        <dbReference type="PROSITE" id="PS50102"/>
    </source>
</evidence>
<keyword evidence="1" id="KW-0507">mRNA processing</keyword>
<keyword evidence="3" id="KW-0508">mRNA splicing</keyword>
<dbReference type="GO" id="GO:0005681">
    <property type="term" value="C:spliceosomal complex"/>
    <property type="evidence" value="ECO:0007669"/>
    <property type="project" value="UniProtKB-KW"/>
</dbReference>
<comment type="caution">
    <text evidence="6">The sequence shown here is derived from an EMBL/GenBank/DDBJ whole genome shotgun (WGS) entry which is preliminary data.</text>
</comment>
<evidence type="ECO:0000256" key="4">
    <source>
        <dbReference type="PROSITE-ProRule" id="PRU00176"/>
    </source>
</evidence>
<dbReference type="InterPro" id="IPR012677">
    <property type="entry name" value="Nucleotide-bd_a/b_plait_sf"/>
</dbReference>
<dbReference type="Gramene" id="mRNA:HanXRQr2_Chr10g0419511">
    <property type="protein sequence ID" value="CDS:HanXRQr2_Chr10g0419511.1"/>
    <property type="gene ID" value="HanXRQr2_Chr10g0419511"/>
</dbReference>
<evidence type="ECO:0000256" key="1">
    <source>
        <dbReference type="ARBA" id="ARBA00022664"/>
    </source>
</evidence>
<dbReference type="PROSITE" id="PS50102">
    <property type="entry name" value="RRM"/>
    <property type="match status" value="1"/>
</dbReference>
<reference evidence="6" key="1">
    <citation type="journal article" date="2017" name="Nature">
        <title>The sunflower genome provides insights into oil metabolism, flowering and Asterid evolution.</title>
        <authorList>
            <person name="Badouin H."/>
            <person name="Gouzy J."/>
            <person name="Grassa C.J."/>
            <person name="Murat F."/>
            <person name="Staton S.E."/>
            <person name="Cottret L."/>
            <person name="Lelandais-Briere C."/>
            <person name="Owens G.L."/>
            <person name="Carrere S."/>
            <person name="Mayjonade B."/>
            <person name="Legrand L."/>
            <person name="Gill N."/>
            <person name="Kane N.C."/>
            <person name="Bowers J.E."/>
            <person name="Hubner S."/>
            <person name="Bellec A."/>
            <person name="Berard A."/>
            <person name="Berges H."/>
            <person name="Blanchet N."/>
            <person name="Boniface M.C."/>
            <person name="Brunel D."/>
            <person name="Catrice O."/>
            <person name="Chaidir N."/>
            <person name="Claudel C."/>
            <person name="Donnadieu C."/>
            <person name="Faraut T."/>
            <person name="Fievet G."/>
            <person name="Helmstetter N."/>
            <person name="King M."/>
            <person name="Knapp S.J."/>
            <person name="Lai Z."/>
            <person name="Le Paslier M.C."/>
            <person name="Lippi Y."/>
            <person name="Lorenzon L."/>
            <person name="Mandel J.R."/>
            <person name="Marage G."/>
            <person name="Marchand G."/>
            <person name="Marquand E."/>
            <person name="Bret-Mestries E."/>
            <person name="Morien E."/>
            <person name="Nambeesan S."/>
            <person name="Nguyen T."/>
            <person name="Pegot-Espagnet P."/>
            <person name="Pouilly N."/>
            <person name="Raftis F."/>
            <person name="Sallet E."/>
            <person name="Schiex T."/>
            <person name="Thomas J."/>
            <person name="Vandecasteele C."/>
            <person name="Vares D."/>
            <person name="Vear F."/>
            <person name="Vautrin S."/>
            <person name="Crespi M."/>
            <person name="Mangin B."/>
            <person name="Burke J.M."/>
            <person name="Salse J."/>
            <person name="Munos S."/>
            <person name="Vincourt P."/>
            <person name="Rieseberg L.H."/>
            <person name="Langlade N.B."/>
        </authorList>
    </citation>
    <scope>NUCLEOTIDE SEQUENCE</scope>
    <source>
        <tissue evidence="6">Leaves</tissue>
    </source>
</reference>
<gene>
    <name evidence="6" type="ORF">HanXRQr2_Chr10g0419511</name>
</gene>
<feature type="domain" description="RRM" evidence="5">
    <location>
        <begin position="9"/>
        <end position="86"/>
    </location>
</feature>
<reference evidence="6" key="2">
    <citation type="submission" date="2020-06" db="EMBL/GenBank/DDBJ databases">
        <title>Helianthus annuus Genome sequencing and assembly Release 2.</title>
        <authorList>
            <person name="Gouzy J."/>
            <person name="Langlade N."/>
            <person name="Munos S."/>
        </authorList>
    </citation>
    <scope>NUCLEOTIDE SEQUENCE</scope>
    <source>
        <tissue evidence="6">Leaves</tissue>
    </source>
</reference>
<dbReference type="GO" id="GO:0008380">
    <property type="term" value="P:RNA splicing"/>
    <property type="evidence" value="ECO:0007669"/>
    <property type="project" value="UniProtKB-KW"/>
</dbReference>
<name>A0A9K3N367_HELAN</name>
<dbReference type="GO" id="GO:0006397">
    <property type="term" value="P:mRNA processing"/>
    <property type="evidence" value="ECO:0007669"/>
    <property type="project" value="UniProtKB-KW"/>
</dbReference>
<dbReference type="Proteomes" id="UP000215914">
    <property type="component" value="Unassembled WGS sequence"/>
</dbReference>
<dbReference type="PANTHER" id="PTHR23147">
    <property type="entry name" value="SERINE/ARGININE RICH SPLICING FACTOR"/>
    <property type="match status" value="1"/>
</dbReference>
<keyword evidence="7" id="KW-1185">Reference proteome</keyword>
<dbReference type="EMBL" id="MNCJ02000325">
    <property type="protein sequence ID" value="KAF5784658.1"/>
    <property type="molecule type" value="Genomic_DNA"/>
</dbReference>
<organism evidence="6 7">
    <name type="scientific">Helianthus annuus</name>
    <name type="common">Common sunflower</name>
    <dbReference type="NCBI Taxonomy" id="4232"/>
    <lineage>
        <taxon>Eukaryota</taxon>
        <taxon>Viridiplantae</taxon>
        <taxon>Streptophyta</taxon>
        <taxon>Embryophyta</taxon>
        <taxon>Tracheophyta</taxon>
        <taxon>Spermatophyta</taxon>
        <taxon>Magnoliopsida</taxon>
        <taxon>eudicotyledons</taxon>
        <taxon>Gunneridae</taxon>
        <taxon>Pentapetalae</taxon>
        <taxon>asterids</taxon>
        <taxon>campanulids</taxon>
        <taxon>Asterales</taxon>
        <taxon>Asteraceae</taxon>
        <taxon>Asteroideae</taxon>
        <taxon>Heliantheae alliance</taxon>
        <taxon>Heliantheae</taxon>
        <taxon>Helianthus</taxon>
    </lineage>
</organism>
<keyword evidence="2" id="KW-0747">Spliceosome</keyword>
<dbReference type="Gene3D" id="3.30.70.330">
    <property type="match status" value="1"/>
</dbReference>
<dbReference type="SMART" id="SM00360">
    <property type="entry name" value="RRM"/>
    <property type="match status" value="1"/>
</dbReference>
<dbReference type="CDD" id="cd00590">
    <property type="entry name" value="RRM_SF"/>
    <property type="match status" value="1"/>
</dbReference>
<dbReference type="InterPro" id="IPR000504">
    <property type="entry name" value="RRM_dom"/>
</dbReference>
<dbReference type="InterPro" id="IPR050907">
    <property type="entry name" value="SRSF"/>
</dbReference>
<dbReference type="GO" id="GO:0003723">
    <property type="term" value="F:RNA binding"/>
    <property type="evidence" value="ECO:0007669"/>
    <property type="project" value="UniProtKB-UniRule"/>
</dbReference>
<evidence type="ECO:0000256" key="2">
    <source>
        <dbReference type="ARBA" id="ARBA00022728"/>
    </source>
</evidence>
<evidence type="ECO:0000313" key="7">
    <source>
        <dbReference type="Proteomes" id="UP000215914"/>
    </source>
</evidence>
<dbReference type="Pfam" id="PF00076">
    <property type="entry name" value="RRM_1"/>
    <property type="match status" value="1"/>
</dbReference>
<protein>
    <submittedName>
        <fullName evidence="6">RNA recognition motif domain, nucleotide-binding alpha-beta plait domain superfamily</fullName>
    </submittedName>
</protein>